<feature type="compositionally biased region" description="Basic and acidic residues" evidence="1">
    <location>
        <begin position="129"/>
        <end position="148"/>
    </location>
</feature>
<feature type="compositionally biased region" description="Basic and acidic residues" evidence="1">
    <location>
        <begin position="108"/>
        <end position="121"/>
    </location>
</feature>
<evidence type="ECO:0000313" key="3">
    <source>
        <dbReference type="Proteomes" id="UP001460270"/>
    </source>
</evidence>
<evidence type="ECO:0000313" key="2">
    <source>
        <dbReference type="EMBL" id="KAK7883354.1"/>
    </source>
</evidence>
<organism evidence="2 3">
    <name type="scientific">Mugilogobius chulae</name>
    <name type="common">yellowstripe goby</name>
    <dbReference type="NCBI Taxonomy" id="88201"/>
    <lineage>
        <taxon>Eukaryota</taxon>
        <taxon>Metazoa</taxon>
        <taxon>Chordata</taxon>
        <taxon>Craniata</taxon>
        <taxon>Vertebrata</taxon>
        <taxon>Euteleostomi</taxon>
        <taxon>Actinopterygii</taxon>
        <taxon>Neopterygii</taxon>
        <taxon>Teleostei</taxon>
        <taxon>Neoteleostei</taxon>
        <taxon>Acanthomorphata</taxon>
        <taxon>Gobiaria</taxon>
        <taxon>Gobiiformes</taxon>
        <taxon>Gobioidei</taxon>
        <taxon>Gobiidae</taxon>
        <taxon>Gobionellinae</taxon>
        <taxon>Mugilogobius</taxon>
    </lineage>
</organism>
<feature type="compositionally biased region" description="Basic residues" evidence="1">
    <location>
        <begin position="1"/>
        <end position="12"/>
    </location>
</feature>
<feature type="compositionally biased region" description="Basic and acidic residues" evidence="1">
    <location>
        <begin position="84"/>
        <end position="100"/>
    </location>
</feature>
<dbReference type="EMBL" id="JBBPFD010000021">
    <property type="protein sequence ID" value="KAK7883354.1"/>
    <property type="molecule type" value="Genomic_DNA"/>
</dbReference>
<comment type="caution">
    <text evidence="2">The sequence shown here is derived from an EMBL/GenBank/DDBJ whole genome shotgun (WGS) entry which is preliminary data.</text>
</comment>
<keyword evidence="3" id="KW-1185">Reference proteome</keyword>
<dbReference type="AlphaFoldDB" id="A0AAW0N0G7"/>
<evidence type="ECO:0000256" key="1">
    <source>
        <dbReference type="SAM" id="MobiDB-lite"/>
    </source>
</evidence>
<name>A0AAW0N0G7_9GOBI</name>
<feature type="region of interest" description="Disordered" evidence="1">
    <location>
        <begin position="179"/>
        <end position="200"/>
    </location>
</feature>
<reference evidence="3" key="1">
    <citation type="submission" date="2024-04" db="EMBL/GenBank/DDBJ databases">
        <title>Salinicola lusitanus LLJ914,a marine bacterium isolated from the Okinawa Trough.</title>
        <authorList>
            <person name="Li J."/>
        </authorList>
    </citation>
    <scope>NUCLEOTIDE SEQUENCE [LARGE SCALE GENOMIC DNA]</scope>
</reference>
<feature type="compositionally biased region" description="Polar residues" evidence="1">
    <location>
        <begin position="65"/>
        <end position="75"/>
    </location>
</feature>
<sequence length="364" mass="42445">MLLKKTIHHSHRSPPPLAPHAEKMRQLLNKTVRRSEYRGPKPDRNEQTIGNQPSTDSSTRRPPYQSYNRQETYQAPENWHPNQRRSEVRALKPDRNEQAIDKQPSMTRDARRPFFQRDNRQETYQARTDWNRNERSEYRNPKPDRVEQATDSQPSINRYGRRTHCQKYHRQETIHTSTNWNQSDWKGSNQRFTSKPDQVEQALEDLPKNPPSAANPRQMAVIRPSVQPNDRGHYGTPKSDAIAETNFSESMTQPPKTKNRNRARKQSLRLHSHLLQLRGIKLSFDNDQDSDEDICMSMLTTNNSTEKPIEVSGLSNEPLGKEPNSSNLVSVQESEDDPMLSMNTFTPNADCRDNRVNWFFPTLH</sequence>
<gene>
    <name evidence="2" type="ORF">WMY93_029528</name>
</gene>
<accession>A0AAW0N0G7</accession>
<feature type="region of interest" description="Disordered" evidence="1">
    <location>
        <begin position="308"/>
        <end position="327"/>
    </location>
</feature>
<dbReference type="Proteomes" id="UP001460270">
    <property type="component" value="Unassembled WGS sequence"/>
</dbReference>
<feature type="compositionally biased region" description="Polar residues" evidence="1">
    <location>
        <begin position="47"/>
        <end position="57"/>
    </location>
</feature>
<proteinExistence type="predicted"/>
<protein>
    <submittedName>
        <fullName evidence="2">Uncharacterized protein</fullName>
    </submittedName>
</protein>
<feature type="region of interest" description="Disordered" evidence="1">
    <location>
        <begin position="1"/>
        <end position="157"/>
    </location>
</feature>
<feature type="compositionally biased region" description="Polar residues" evidence="1">
    <location>
        <begin position="179"/>
        <end position="196"/>
    </location>
</feature>
<feature type="compositionally biased region" description="Basic and acidic residues" evidence="1">
    <location>
        <begin position="33"/>
        <end position="46"/>
    </location>
</feature>